<dbReference type="SUPFAM" id="SSF52047">
    <property type="entry name" value="RNI-like"/>
    <property type="match status" value="1"/>
</dbReference>
<protein>
    <submittedName>
        <fullName evidence="4">Uncharacterized protein</fullName>
    </submittedName>
</protein>
<dbReference type="AlphaFoldDB" id="A0A0D2M390"/>
<organism evidence="4 5">
    <name type="scientific">Monoraphidium neglectum</name>
    <dbReference type="NCBI Taxonomy" id="145388"/>
    <lineage>
        <taxon>Eukaryota</taxon>
        <taxon>Viridiplantae</taxon>
        <taxon>Chlorophyta</taxon>
        <taxon>core chlorophytes</taxon>
        <taxon>Chlorophyceae</taxon>
        <taxon>CS clade</taxon>
        <taxon>Sphaeropleales</taxon>
        <taxon>Selenastraceae</taxon>
        <taxon>Monoraphidium</taxon>
    </lineage>
</organism>
<dbReference type="InterPro" id="IPR050216">
    <property type="entry name" value="LRR_domain-containing"/>
</dbReference>
<dbReference type="EMBL" id="KK102329">
    <property type="protein sequence ID" value="KIY98049.1"/>
    <property type="molecule type" value="Genomic_DNA"/>
</dbReference>
<dbReference type="RefSeq" id="XP_013897069.1">
    <property type="nucleotide sequence ID" value="XM_014041615.1"/>
</dbReference>
<dbReference type="OrthoDB" id="676979at2759"/>
<proteinExistence type="predicted"/>
<dbReference type="PANTHER" id="PTHR48051">
    <property type="match status" value="1"/>
</dbReference>
<name>A0A0D2M390_9CHLO</name>
<accession>A0A0D2M390</accession>
<comment type="subcellular location">
    <subcellularLocation>
        <location evidence="1">Cytoplasm</location>
        <location evidence="1">Cytoskeleton</location>
        <location evidence="1">Cilium axoneme</location>
    </subcellularLocation>
</comment>
<gene>
    <name evidence="4" type="ORF">MNEG_9912</name>
</gene>
<dbReference type="GO" id="GO:0005930">
    <property type="term" value="C:axoneme"/>
    <property type="evidence" value="ECO:0007669"/>
    <property type="project" value="UniProtKB-SubCell"/>
</dbReference>
<dbReference type="Gene3D" id="3.80.10.10">
    <property type="entry name" value="Ribonuclease Inhibitor"/>
    <property type="match status" value="2"/>
</dbReference>
<dbReference type="Proteomes" id="UP000054498">
    <property type="component" value="Unassembled WGS sequence"/>
</dbReference>
<keyword evidence="5" id="KW-1185">Reference proteome</keyword>
<sequence length="284" mass="28697">MRLPSELGAALPHLRHLTVAGYRNGGHGLEGLLSCRGLRSLALVGVYCSALPGLGPLSRLGRLEALSLRGCDQLTDLPLGSRLASLTSLEVRACPALFSLAGQQPAAAAQHAALINFVEWAAGRLPGLGELSNLESLDLSRSSTLRRLPAGVARLSRLTRLAADGCRLDDCEGAAAGGALAPLLGCGALEALSLRGVTGVPAEAALPAGIGNLSRLQVLDIGGSSRFAPLPESVATLPALRSIVLPRGMTGPGSPHSHVLARLQARGGGGADGGAPGLVVLTEG</sequence>
<evidence type="ECO:0000256" key="1">
    <source>
        <dbReference type="ARBA" id="ARBA00004430"/>
    </source>
</evidence>
<dbReference type="GeneID" id="25742787"/>
<evidence type="ECO:0000256" key="2">
    <source>
        <dbReference type="ARBA" id="ARBA00022614"/>
    </source>
</evidence>
<keyword evidence="3" id="KW-0677">Repeat</keyword>
<dbReference type="InterPro" id="IPR032675">
    <property type="entry name" value="LRR_dom_sf"/>
</dbReference>
<dbReference type="PANTHER" id="PTHR48051:SF1">
    <property type="entry name" value="RAS SUPPRESSOR PROTEIN 1"/>
    <property type="match status" value="1"/>
</dbReference>
<dbReference type="KEGG" id="mng:MNEG_9912"/>
<evidence type="ECO:0000313" key="5">
    <source>
        <dbReference type="Proteomes" id="UP000054498"/>
    </source>
</evidence>
<evidence type="ECO:0000313" key="4">
    <source>
        <dbReference type="EMBL" id="KIY98049.1"/>
    </source>
</evidence>
<keyword evidence="2" id="KW-0433">Leucine-rich repeat</keyword>
<reference evidence="4 5" key="1">
    <citation type="journal article" date="2013" name="BMC Genomics">
        <title>Reconstruction of the lipid metabolism for the microalga Monoraphidium neglectum from its genome sequence reveals characteristics suitable for biofuel production.</title>
        <authorList>
            <person name="Bogen C."/>
            <person name="Al-Dilaimi A."/>
            <person name="Albersmeier A."/>
            <person name="Wichmann J."/>
            <person name="Grundmann M."/>
            <person name="Rupp O."/>
            <person name="Lauersen K.J."/>
            <person name="Blifernez-Klassen O."/>
            <person name="Kalinowski J."/>
            <person name="Goesmann A."/>
            <person name="Mussgnug J.H."/>
            <person name="Kruse O."/>
        </authorList>
    </citation>
    <scope>NUCLEOTIDE SEQUENCE [LARGE SCALE GENOMIC DNA]</scope>
    <source>
        <strain evidence="4 5">SAG 48.87</strain>
    </source>
</reference>
<evidence type="ECO:0000256" key="3">
    <source>
        <dbReference type="ARBA" id="ARBA00022737"/>
    </source>
</evidence>